<dbReference type="EMBL" id="GBRH01239745">
    <property type="protein sequence ID" value="JAD58150.1"/>
    <property type="molecule type" value="Transcribed_RNA"/>
</dbReference>
<proteinExistence type="predicted"/>
<feature type="chain" id="PRO_5002044121" evidence="1">
    <location>
        <begin position="21"/>
        <end position="43"/>
    </location>
</feature>
<organism evidence="2">
    <name type="scientific">Arundo donax</name>
    <name type="common">Giant reed</name>
    <name type="synonym">Donax arundinaceus</name>
    <dbReference type="NCBI Taxonomy" id="35708"/>
    <lineage>
        <taxon>Eukaryota</taxon>
        <taxon>Viridiplantae</taxon>
        <taxon>Streptophyta</taxon>
        <taxon>Embryophyta</taxon>
        <taxon>Tracheophyta</taxon>
        <taxon>Spermatophyta</taxon>
        <taxon>Magnoliopsida</taxon>
        <taxon>Liliopsida</taxon>
        <taxon>Poales</taxon>
        <taxon>Poaceae</taxon>
        <taxon>PACMAD clade</taxon>
        <taxon>Arundinoideae</taxon>
        <taxon>Arundineae</taxon>
        <taxon>Arundo</taxon>
    </lineage>
</organism>
<sequence length="43" mass="4966">MAAIWYWSFTLPTTLHGVNALDTNQSINQALVYIVFDHVTEFH</sequence>
<reference evidence="2" key="2">
    <citation type="journal article" date="2015" name="Data Brief">
        <title>Shoot transcriptome of the giant reed, Arundo donax.</title>
        <authorList>
            <person name="Barrero R.A."/>
            <person name="Guerrero F.D."/>
            <person name="Moolhuijzen P."/>
            <person name="Goolsby J.A."/>
            <person name="Tidwell J."/>
            <person name="Bellgard S.E."/>
            <person name="Bellgard M.I."/>
        </authorList>
    </citation>
    <scope>NUCLEOTIDE SEQUENCE</scope>
    <source>
        <tissue evidence="2">Shoot tissue taken approximately 20 cm above the soil surface</tissue>
    </source>
</reference>
<protein>
    <submittedName>
        <fullName evidence="2">Uncharacterized protein</fullName>
    </submittedName>
</protein>
<keyword evidence="1" id="KW-0732">Signal</keyword>
<evidence type="ECO:0000313" key="2">
    <source>
        <dbReference type="EMBL" id="JAD58150.1"/>
    </source>
</evidence>
<name>A0A0A9BAC9_ARUDO</name>
<feature type="signal peptide" evidence="1">
    <location>
        <begin position="1"/>
        <end position="20"/>
    </location>
</feature>
<accession>A0A0A9BAC9</accession>
<reference evidence="2" key="1">
    <citation type="submission" date="2014-09" db="EMBL/GenBank/DDBJ databases">
        <authorList>
            <person name="Magalhaes I.L.F."/>
            <person name="Oliveira U."/>
            <person name="Santos F.R."/>
            <person name="Vidigal T.H.D.A."/>
            <person name="Brescovit A.D."/>
            <person name="Santos A.J."/>
        </authorList>
    </citation>
    <scope>NUCLEOTIDE SEQUENCE</scope>
    <source>
        <tissue evidence="2">Shoot tissue taken approximately 20 cm above the soil surface</tissue>
    </source>
</reference>
<dbReference type="AlphaFoldDB" id="A0A0A9BAC9"/>
<evidence type="ECO:0000256" key="1">
    <source>
        <dbReference type="SAM" id="SignalP"/>
    </source>
</evidence>